<reference evidence="2" key="1">
    <citation type="submission" date="2013-09" db="EMBL/GenBank/DDBJ databases">
        <title>Corchorus olitorius genome sequencing.</title>
        <authorList>
            <person name="Alam M."/>
            <person name="Haque M.S."/>
            <person name="Islam M.S."/>
            <person name="Emdad E.M."/>
            <person name="Islam M.M."/>
            <person name="Ahmed B."/>
            <person name="Halim A."/>
            <person name="Hossen Q.M.M."/>
            <person name="Hossain M.Z."/>
            <person name="Ahmed R."/>
            <person name="Khan M.M."/>
            <person name="Islam R."/>
            <person name="Rashid M.M."/>
            <person name="Khan S.A."/>
            <person name="Rahman M.S."/>
            <person name="Alam M."/>
            <person name="Yahiya A.S."/>
            <person name="Khan M.S."/>
            <person name="Azam M.S."/>
            <person name="Haque T."/>
            <person name="Lashkar M.Z.H."/>
            <person name="Akhand A.I."/>
            <person name="Morshed G."/>
            <person name="Roy S."/>
            <person name="Uddin K.S."/>
            <person name="Rabeya T."/>
            <person name="Hossain A.S."/>
            <person name="Chowdhury A."/>
            <person name="Snigdha A.R."/>
            <person name="Mortoza M.S."/>
            <person name="Matin S.A."/>
            <person name="Hoque S.M.E."/>
            <person name="Islam M.K."/>
            <person name="Roy D.K."/>
            <person name="Haider R."/>
            <person name="Moosa M.M."/>
            <person name="Elias S.M."/>
            <person name="Hasan A.M."/>
            <person name="Jahan S."/>
            <person name="Shafiuddin M."/>
            <person name="Mahmood N."/>
            <person name="Shommy N.S."/>
        </authorList>
    </citation>
    <scope>NUCLEOTIDE SEQUENCE [LARGE SCALE GENOMIC DNA]</scope>
    <source>
        <strain evidence="2">cv. O-4</strain>
    </source>
</reference>
<protein>
    <recommendedName>
        <fullName evidence="3">Retrotransposon gag protein</fullName>
    </recommendedName>
</protein>
<keyword evidence="2" id="KW-1185">Reference proteome</keyword>
<comment type="caution">
    <text evidence="1">The sequence shown here is derived from an EMBL/GenBank/DDBJ whole genome shotgun (WGS) entry which is preliminary data.</text>
</comment>
<evidence type="ECO:0000313" key="2">
    <source>
        <dbReference type="Proteomes" id="UP000187203"/>
    </source>
</evidence>
<name>A0A1R3FWS0_9ROSI</name>
<gene>
    <name evidence="1" type="ORF">COLO4_38135</name>
</gene>
<dbReference type="OrthoDB" id="1305479at2759"/>
<accession>A0A1R3FWS0</accession>
<dbReference type="AlphaFoldDB" id="A0A1R3FWS0"/>
<evidence type="ECO:0000313" key="1">
    <source>
        <dbReference type="EMBL" id="OMO50301.1"/>
    </source>
</evidence>
<dbReference type="Proteomes" id="UP000187203">
    <property type="component" value="Unassembled WGS sequence"/>
</dbReference>
<evidence type="ECO:0008006" key="3">
    <source>
        <dbReference type="Google" id="ProtNLM"/>
    </source>
</evidence>
<proteinExistence type="predicted"/>
<dbReference type="EMBL" id="AWUE01024600">
    <property type="protein sequence ID" value="OMO50301.1"/>
    <property type="molecule type" value="Genomic_DNA"/>
</dbReference>
<organism evidence="1 2">
    <name type="scientific">Corchorus olitorius</name>
    <dbReference type="NCBI Taxonomy" id="93759"/>
    <lineage>
        <taxon>Eukaryota</taxon>
        <taxon>Viridiplantae</taxon>
        <taxon>Streptophyta</taxon>
        <taxon>Embryophyta</taxon>
        <taxon>Tracheophyta</taxon>
        <taxon>Spermatophyta</taxon>
        <taxon>Magnoliopsida</taxon>
        <taxon>eudicotyledons</taxon>
        <taxon>Gunneridae</taxon>
        <taxon>Pentapetalae</taxon>
        <taxon>rosids</taxon>
        <taxon>malvids</taxon>
        <taxon>Malvales</taxon>
        <taxon>Malvaceae</taxon>
        <taxon>Grewioideae</taxon>
        <taxon>Apeibeae</taxon>
        <taxon>Corchorus</taxon>
    </lineage>
</organism>
<sequence length="185" mass="21255">MPPKNENTSLAEAIASLTESMNLQMQELKISQENLTSKLDHTIADNQSSLKTLQSKITQLENSSSSLQPFSTLMEQYFAFYSVEPHQRLPIVAFFMSGEALCWYQWMYRNRQLVDWDSFAQALEDRFDPSLYLNPSAALFKLKQQQQIPYPSIHFSKIPCSSIHFLKTPWPSTTKPTPCFTSTTD</sequence>